<accession>A0ABW3K2V9</accession>
<dbReference type="EMBL" id="JBHTKA010000003">
    <property type="protein sequence ID" value="MFD0999894.1"/>
    <property type="molecule type" value="Genomic_DNA"/>
</dbReference>
<dbReference type="GO" id="GO:0016301">
    <property type="term" value="F:kinase activity"/>
    <property type="evidence" value="ECO:0007669"/>
    <property type="project" value="UniProtKB-KW"/>
</dbReference>
<reference evidence="2" key="1">
    <citation type="journal article" date="2019" name="Int. J. Syst. Evol. Microbiol.">
        <title>The Global Catalogue of Microorganisms (GCM) 10K type strain sequencing project: providing services to taxonomists for standard genome sequencing and annotation.</title>
        <authorList>
            <consortium name="The Broad Institute Genomics Platform"/>
            <consortium name="The Broad Institute Genome Sequencing Center for Infectious Disease"/>
            <person name="Wu L."/>
            <person name="Ma J."/>
        </authorList>
    </citation>
    <scope>NUCLEOTIDE SEQUENCE [LARGE SCALE GENOMIC DNA]</scope>
    <source>
        <strain evidence="2">CCUG 58938</strain>
    </source>
</reference>
<organism evidence="1 2">
    <name type="scientific">Ohtaekwangia kribbensis</name>
    <dbReference type="NCBI Taxonomy" id="688913"/>
    <lineage>
        <taxon>Bacteria</taxon>
        <taxon>Pseudomonadati</taxon>
        <taxon>Bacteroidota</taxon>
        <taxon>Cytophagia</taxon>
        <taxon>Cytophagales</taxon>
        <taxon>Fulvivirgaceae</taxon>
        <taxon>Ohtaekwangia</taxon>
    </lineage>
</organism>
<name>A0ABW3K2V9_9BACT</name>
<keyword evidence="1" id="KW-0418">Kinase</keyword>
<gene>
    <name evidence="1" type="ORF">ACFQ21_11290</name>
</gene>
<dbReference type="PANTHER" id="PTHR37816:SF2">
    <property type="entry name" value="DNA TOPOLOGY MODULATION PROTEIN FLAR-RELATED PROTEIN"/>
    <property type="match status" value="1"/>
</dbReference>
<evidence type="ECO:0000313" key="2">
    <source>
        <dbReference type="Proteomes" id="UP001597112"/>
    </source>
</evidence>
<evidence type="ECO:0000313" key="1">
    <source>
        <dbReference type="EMBL" id="MFD0999894.1"/>
    </source>
</evidence>
<dbReference type="InterPro" id="IPR027417">
    <property type="entry name" value="P-loop_NTPase"/>
</dbReference>
<dbReference type="SUPFAM" id="SSF52540">
    <property type="entry name" value="P-loop containing nucleoside triphosphate hydrolases"/>
    <property type="match status" value="1"/>
</dbReference>
<proteinExistence type="predicted"/>
<comment type="caution">
    <text evidence="1">The sequence shown here is derived from an EMBL/GenBank/DDBJ whole genome shotgun (WGS) entry which is preliminary data.</text>
</comment>
<dbReference type="Proteomes" id="UP001597112">
    <property type="component" value="Unassembled WGS sequence"/>
</dbReference>
<protein>
    <submittedName>
        <fullName evidence="1">Adenylate kinase</fullName>
    </submittedName>
</protein>
<dbReference type="InterPro" id="IPR052922">
    <property type="entry name" value="Cytidylate_Kinase-2"/>
</dbReference>
<sequence>MKINIVGASGSGVTTLGEQLSRELNIPYFDSDYYYWEPSNPPFTIRRDPAKRNAMLQQDIVPYKDALLGGSFISWGDEWLTTFDLVVFLWIPSTIRIERLKQRELERYGEIIYTNEERNRLFNEFIDWASGYDSGIARGRTLQAHEEWLKKLNCPVVEIRGNKSVESRVKIVMQAIHSHFRFLQ</sequence>
<keyword evidence="2" id="KW-1185">Reference proteome</keyword>
<keyword evidence="1" id="KW-0808">Transferase</keyword>
<dbReference type="NCBIfam" id="NF004861">
    <property type="entry name" value="PRK06217.1"/>
    <property type="match status" value="1"/>
</dbReference>
<dbReference type="PANTHER" id="PTHR37816">
    <property type="entry name" value="YALI0E33011P"/>
    <property type="match status" value="1"/>
</dbReference>
<dbReference type="RefSeq" id="WP_377579007.1">
    <property type="nucleotide sequence ID" value="NZ_JBHTKA010000003.1"/>
</dbReference>
<dbReference type="Gene3D" id="3.40.50.300">
    <property type="entry name" value="P-loop containing nucleotide triphosphate hydrolases"/>
    <property type="match status" value="1"/>
</dbReference>